<reference evidence="2 3" key="1">
    <citation type="submission" date="2024-01" db="EMBL/GenBank/DDBJ databases">
        <title>Genome assemblies of Stephania.</title>
        <authorList>
            <person name="Yang L."/>
        </authorList>
    </citation>
    <scope>NUCLEOTIDE SEQUENCE [LARGE SCALE GENOMIC DNA]</scope>
    <source>
        <strain evidence="2">YNDBR</strain>
        <tissue evidence="2">Leaf</tissue>
    </source>
</reference>
<dbReference type="EMBL" id="JBBNAF010000003">
    <property type="protein sequence ID" value="KAK9161695.1"/>
    <property type="molecule type" value="Genomic_DNA"/>
</dbReference>
<gene>
    <name evidence="2" type="ORF">Syun_008036</name>
</gene>
<keyword evidence="3" id="KW-1185">Reference proteome</keyword>
<feature type="region of interest" description="Disordered" evidence="1">
    <location>
        <begin position="279"/>
        <end position="320"/>
    </location>
</feature>
<dbReference type="Proteomes" id="UP001420932">
    <property type="component" value="Unassembled WGS sequence"/>
</dbReference>
<comment type="caution">
    <text evidence="2">The sequence shown here is derived from an EMBL/GenBank/DDBJ whole genome shotgun (WGS) entry which is preliminary data.</text>
</comment>
<dbReference type="AlphaFoldDB" id="A0AAP0PZV0"/>
<sequence>MLLIAQHITDYSDIINLSTTDHPSCVDQFHNHDHHIATMECIVAYALLIRLYEYGPRIRRHRCFPPAQIAHRKKAYEMLLIFRNESVKPMEAQKNMISSRWYDVIVSVKDAAINHAKSPLVFEDGPWSRPLLQILCREMSYEMLLILNNESVKPMDTQQAVIDILLKRLVFGHIFYDPLVVVIISKLFPDFVHRWDNVAFSVEPAKSCFGSWSSSSWSIMEDDCTIEGGDQKVMDTLLVFSACWSICSLSIWDDDKESVENEEDSGGFKESENLLAMASAPRDLPDHHRSLFSSRKGGVDRSVVEEKSSHDKGSQAHRRR</sequence>
<evidence type="ECO:0000256" key="1">
    <source>
        <dbReference type="SAM" id="MobiDB-lite"/>
    </source>
</evidence>
<proteinExistence type="predicted"/>
<evidence type="ECO:0000313" key="2">
    <source>
        <dbReference type="EMBL" id="KAK9161695.1"/>
    </source>
</evidence>
<feature type="compositionally biased region" description="Basic and acidic residues" evidence="1">
    <location>
        <begin position="297"/>
        <end position="314"/>
    </location>
</feature>
<accession>A0AAP0PZV0</accession>
<evidence type="ECO:0000313" key="3">
    <source>
        <dbReference type="Proteomes" id="UP001420932"/>
    </source>
</evidence>
<organism evidence="2 3">
    <name type="scientific">Stephania yunnanensis</name>
    <dbReference type="NCBI Taxonomy" id="152371"/>
    <lineage>
        <taxon>Eukaryota</taxon>
        <taxon>Viridiplantae</taxon>
        <taxon>Streptophyta</taxon>
        <taxon>Embryophyta</taxon>
        <taxon>Tracheophyta</taxon>
        <taxon>Spermatophyta</taxon>
        <taxon>Magnoliopsida</taxon>
        <taxon>Ranunculales</taxon>
        <taxon>Menispermaceae</taxon>
        <taxon>Menispermoideae</taxon>
        <taxon>Cissampelideae</taxon>
        <taxon>Stephania</taxon>
    </lineage>
</organism>
<name>A0AAP0PZV0_9MAGN</name>
<protein>
    <submittedName>
        <fullName evidence="2">Uncharacterized protein</fullName>
    </submittedName>
</protein>